<accession>H8YXV3</accession>
<reference evidence="1 2" key="2">
    <citation type="submission" date="2011-11" db="EMBL/GenBank/DDBJ databases">
        <authorList>
            <consortium name="US DOE Joint Genome Institute"/>
            <person name="Lucas S."/>
            <person name="Han J."/>
            <person name="Lapidus A."/>
            <person name="Cheng J.-F."/>
            <person name="Goodwin L."/>
            <person name="Pitluck S."/>
            <person name="Peters L."/>
            <person name="Ovchinnikova G."/>
            <person name="Zhang X."/>
            <person name="Detter J.C."/>
            <person name="Han C."/>
            <person name="Tapia R."/>
            <person name="Land M."/>
            <person name="Hauser L."/>
            <person name="Kyrpides N."/>
            <person name="Ivanova N."/>
            <person name="Pagani I."/>
            <person name="Vogl K."/>
            <person name="Liu Z."/>
            <person name="Overmann J."/>
            <person name="Frigaard N.-U."/>
            <person name="Bryant D."/>
            <person name="Woyke T."/>
        </authorList>
    </citation>
    <scope>NUCLEOTIDE SEQUENCE [LARGE SCALE GENOMIC DNA]</scope>
    <source>
        <strain evidence="1 2">970</strain>
    </source>
</reference>
<dbReference type="Gene3D" id="3.30.1930.10">
    <property type="entry name" value="capsid protein of prophage domain"/>
    <property type="match status" value="1"/>
</dbReference>
<dbReference type="eggNOG" id="ENOG502Z8WK">
    <property type="taxonomic scope" value="Bacteria"/>
</dbReference>
<reference evidence="2" key="1">
    <citation type="submission" date="2011-06" db="EMBL/GenBank/DDBJ databases">
        <authorList>
            <consortium name="US DOE Joint Genome Institute (JGI-PGF)"/>
            <person name="Lucas S."/>
            <person name="Han J."/>
            <person name="Lapidus A."/>
            <person name="Cheng J.-F."/>
            <person name="Goodwin L."/>
            <person name="Pitluck S."/>
            <person name="Peters L."/>
            <person name="Land M.L."/>
            <person name="Hauser L."/>
            <person name="Vogl K."/>
            <person name="Liu Z."/>
            <person name="Overmann J."/>
            <person name="Frigaard N.-U."/>
            <person name="Bryant D.A."/>
            <person name="Woyke T.J."/>
        </authorList>
    </citation>
    <scope>NUCLEOTIDE SEQUENCE [LARGE SCALE GENOMIC DNA]</scope>
    <source>
        <strain evidence="2">970</strain>
    </source>
</reference>
<gene>
    <name evidence="1" type="ORF">Thi970DRAFT_00935</name>
</gene>
<dbReference type="HAMAP" id="MF_04133">
    <property type="entry name" value="CAPSID_LAMBDA"/>
    <property type="match status" value="1"/>
</dbReference>
<dbReference type="EMBL" id="JH603168">
    <property type="protein sequence ID" value="EIC23279.1"/>
    <property type="molecule type" value="Genomic_DNA"/>
</dbReference>
<sequence length="342" mass="37162">MYDTTSLARLIENIPTPSSALLDLFFPNVQTSPSEEIAFDIRDGSRRIAPFVSPLVAGKVMTDRGYTTKKFAPAYIKTKSVVDNTRPLKRQAGETIGGSVHPAEREQALVAMLAKDHVDMIHRRLELMAAEALVSGQVTVSGDQYPTHVVDFGRKAEHTVNIATGAGDWAEPATSTPANDLQDWSMLILQACGQRPSAAVMGLGAYQAMIEHADVQERLETRRLLGTELRGGPILEAPGLSYMGELDGLPIYVHVDWYIDPDTGDESLIVPTNKVIMAAPALEGTRAFGAIRDHDLGFIAQPFASKSWTDEDPSVRYLLTQSAPLIIPVQPNASLCAKVIDD</sequence>
<dbReference type="Pfam" id="PF03864">
    <property type="entry name" value="Phage_cap_E"/>
    <property type="match status" value="1"/>
</dbReference>
<dbReference type="AlphaFoldDB" id="H8YXV3"/>
<dbReference type="STRING" id="631362.Thi970DRAFT_00935"/>
<organism evidence="1 2">
    <name type="scientific">Thiorhodovibrio frisius</name>
    <dbReference type="NCBI Taxonomy" id="631362"/>
    <lineage>
        <taxon>Bacteria</taxon>
        <taxon>Pseudomonadati</taxon>
        <taxon>Pseudomonadota</taxon>
        <taxon>Gammaproteobacteria</taxon>
        <taxon>Chromatiales</taxon>
        <taxon>Chromatiaceae</taxon>
        <taxon>Thiorhodovibrio</taxon>
    </lineage>
</organism>
<dbReference type="Gene3D" id="3.15.30.10">
    <property type="entry name" value="putative capsid protein of prophage domain like"/>
    <property type="match status" value="1"/>
</dbReference>
<name>H8YXV3_9GAMM</name>
<protein>
    <submittedName>
        <fullName evidence="1">Phage major capsid protein E</fullName>
    </submittedName>
</protein>
<dbReference type="InterPro" id="IPR005564">
    <property type="entry name" value="Major_capsid_GpE"/>
</dbReference>
<dbReference type="HOGENOM" id="CLU_065950_2_0_6"/>
<keyword evidence="2" id="KW-1185">Reference proteome</keyword>
<dbReference type="RefSeq" id="WP_009147363.1">
    <property type="nucleotide sequence ID" value="NZ_CP121471.1"/>
</dbReference>
<evidence type="ECO:0000313" key="1">
    <source>
        <dbReference type="EMBL" id="EIC23279.1"/>
    </source>
</evidence>
<evidence type="ECO:0000313" key="2">
    <source>
        <dbReference type="Proteomes" id="UP000002964"/>
    </source>
</evidence>
<dbReference type="Proteomes" id="UP000002964">
    <property type="component" value="Unassembled WGS sequence"/>
</dbReference>
<dbReference type="OrthoDB" id="5449178at2"/>
<proteinExistence type="inferred from homology"/>